<feature type="compositionally biased region" description="Polar residues" evidence="1">
    <location>
        <begin position="511"/>
        <end position="521"/>
    </location>
</feature>
<proteinExistence type="predicted"/>
<dbReference type="Proteomes" id="UP000007014">
    <property type="component" value="Chromosome 14"/>
</dbReference>
<organism evidence="3 4">
    <name type="scientific">Cyanidioschyzon merolae (strain NIES-3377 / 10D)</name>
    <name type="common">Unicellular red alga</name>
    <dbReference type="NCBI Taxonomy" id="280699"/>
    <lineage>
        <taxon>Eukaryota</taxon>
        <taxon>Rhodophyta</taxon>
        <taxon>Bangiophyceae</taxon>
        <taxon>Cyanidiales</taxon>
        <taxon>Cyanidiaceae</taxon>
        <taxon>Cyanidioschyzon</taxon>
    </lineage>
</organism>
<dbReference type="GO" id="GO:0015969">
    <property type="term" value="P:guanosine tetraphosphate metabolic process"/>
    <property type="evidence" value="ECO:0007669"/>
    <property type="project" value="InterPro"/>
</dbReference>
<dbReference type="Pfam" id="PF13328">
    <property type="entry name" value="HD_4"/>
    <property type="match status" value="1"/>
</dbReference>
<feature type="region of interest" description="Disordered" evidence="1">
    <location>
        <begin position="456"/>
        <end position="475"/>
    </location>
</feature>
<feature type="region of interest" description="Disordered" evidence="1">
    <location>
        <begin position="103"/>
        <end position="130"/>
    </location>
</feature>
<dbReference type="HOGENOM" id="CLU_305110_0_0_1"/>
<evidence type="ECO:0000259" key="2">
    <source>
        <dbReference type="SMART" id="SM00954"/>
    </source>
</evidence>
<dbReference type="OrthoDB" id="5540at2759"/>
<reference evidence="3 4" key="1">
    <citation type="journal article" date="2004" name="Nature">
        <title>Genome sequence of the ultrasmall unicellular red alga Cyanidioschyzon merolae 10D.</title>
        <authorList>
            <person name="Matsuzaki M."/>
            <person name="Misumi O."/>
            <person name="Shin-i T."/>
            <person name="Maruyama S."/>
            <person name="Takahara M."/>
            <person name="Miyagishima S."/>
            <person name="Mori T."/>
            <person name="Nishida K."/>
            <person name="Yagisawa F."/>
            <person name="Nishida K."/>
            <person name="Yoshida Y."/>
            <person name="Nishimura Y."/>
            <person name="Nakao S."/>
            <person name="Kobayashi T."/>
            <person name="Momoyama Y."/>
            <person name="Higashiyama T."/>
            <person name="Minoda A."/>
            <person name="Sano M."/>
            <person name="Nomoto H."/>
            <person name="Oishi K."/>
            <person name="Hayashi H."/>
            <person name="Ohta F."/>
            <person name="Nishizaka S."/>
            <person name="Haga S."/>
            <person name="Miura S."/>
            <person name="Morishita T."/>
            <person name="Kabeya Y."/>
            <person name="Terasawa K."/>
            <person name="Suzuki Y."/>
            <person name="Ishii Y."/>
            <person name="Asakawa S."/>
            <person name="Takano H."/>
            <person name="Ohta N."/>
            <person name="Kuroiwa H."/>
            <person name="Tanaka K."/>
            <person name="Shimizu N."/>
            <person name="Sugano S."/>
            <person name="Sato N."/>
            <person name="Nozaki H."/>
            <person name="Ogasawara N."/>
            <person name="Kohara Y."/>
            <person name="Kuroiwa T."/>
        </authorList>
    </citation>
    <scope>NUCLEOTIDE SEQUENCE [LARGE SCALE GENOMIC DNA]</scope>
    <source>
        <strain evidence="3 4">10D</strain>
    </source>
</reference>
<dbReference type="SMART" id="SM00954">
    <property type="entry name" value="RelA_SpoT"/>
    <property type="match status" value="1"/>
</dbReference>
<dbReference type="eggNOG" id="KOG1157">
    <property type="taxonomic scope" value="Eukaryota"/>
</dbReference>
<dbReference type="RefSeq" id="XP_005537243.1">
    <property type="nucleotide sequence ID" value="XM_005537186.1"/>
</dbReference>
<dbReference type="AlphaFoldDB" id="M1VE92"/>
<dbReference type="Gene3D" id="1.10.3210.10">
    <property type="entry name" value="Hypothetical protein af1432"/>
    <property type="match status" value="2"/>
</dbReference>
<dbReference type="PANTHER" id="PTHR21262:SF12">
    <property type="entry name" value="GTP DIPHOSPHOKINASE CRSH, CHLOROPLASTIC-RELATED"/>
    <property type="match status" value="1"/>
</dbReference>
<name>M1VE92_CYAM1</name>
<reference evidence="3 4" key="2">
    <citation type="journal article" date="2007" name="BMC Biol.">
        <title>A 100%-complete sequence reveals unusually simple genomic features in the hot-spring red alga Cyanidioschyzon merolae.</title>
        <authorList>
            <person name="Nozaki H."/>
            <person name="Takano H."/>
            <person name="Misumi O."/>
            <person name="Terasawa K."/>
            <person name="Matsuzaki M."/>
            <person name="Maruyama S."/>
            <person name="Nishida K."/>
            <person name="Yagisawa F."/>
            <person name="Yoshida Y."/>
            <person name="Fujiwara T."/>
            <person name="Takio S."/>
            <person name="Tamura K."/>
            <person name="Chung S.J."/>
            <person name="Nakamura S."/>
            <person name="Kuroiwa H."/>
            <person name="Tanaka K."/>
            <person name="Sato N."/>
            <person name="Kuroiwa T."/>
        </authorList>
    </citation>
    <scope>NUCLEOTIDE SEQUENCE [LARGE SCALE GENOMIC DNA]</scope>
    <source>
        <strain evidence="3 4">10D</strain>
    </source>
</reference>
<feature type="region of interest" description="Disordered" evidence="1">
    <location>
        <begin position="496"/>
        <end position="551"/>
    </location>
</feature>
<dbReference type="SUPFAM" id="SSF81301">
    <property type="entry name" value="Nucleotidyltransferase"/>
    <property type="match status" value="1"/>
</dbReference>
<gene>
    <name evidence="3" type="ORF">CYME_CMN082C</name>
</gene>
<dbReference type="Pfam" id="PF04607">
    <property type="entry name" value="RelA_SpoT"/>
    <property type="match status" value="1"/>
</dbReference>
<feature type="region of interest" description="Disordered" evidence="1">
    <location>
        <begin position="259"/>
        <end position="319"/>
    </location>
</feature>
<feature type="compositionally biased region" description="Basic and acidic residues" evidence="1">
    <location>
        <begin position="110"/>
        <end position="121"/>
    </location>
</feature>
<evidence type="ECO:0000256" key="1">
    <source>
        <dbReference type="SAM" id="MobiDB-lite"/>
    </source>
</evidence>
<dbReference type="PANTHER" id="PTHR21262">
    <property type="entry name" value="GUANOSINE-3',5'-BIS DIPHOSPHATE 3'-PYROPHOSPHOHYDROLASE"/>
    <property type="match status" value="1"/>
</dbReference>
<dbReference type="EMBL" id="AP006496">
    <property type="protein sequence ID" value="BAM81207.1"/>
    <property type="molecule type" value="Genomic_DNA"/>
</dbReference>
<feature type="compositionally biased region" description="Low complexity" evidence="1">
    <location>
        <begin position="306"/>
        <end position="316"/>
    </location>
</feature>
<dbReference type="Gene3D" id="3.30.460.10">
    <property type="entry name" value="Beta Polymerase, domain 2"/>
    <property type="match status" value="1"/>
</dbReference>
<dbReference type="CDD" id="cd05399">
    <property type="entry name" value="NT_Rel-Spo_like"/>
    <property type="match status" value="1"/>
</dbReference>
<accession>M1VE92</accession>
<keyword evidence="4" id="KW-1185">Reference proteome</keyword>
<dbReference type="InterPro" id="IPR043519">
    <property type="entry name" value="NT_sf"/>
</dbReference>
<feature type="domain" description="RelA/SpoT" evidence="2">
    <location>
        <begin position="655"/>
        <end position="770"/>
    </location>
</feature>
<evidence type="ECO:0000313" key="3">
    <source>
        <dbReference type="EMBL" id="BAM81207.1"/>
    </source>
</evidence>
<dbReference type="GeneID" id="16995307"/>
<dbReference type="SUPFAM" id="SSF109604">
    <property type="entry name" value="HD-domain/PDEase-like"/>
    <property type="match status" value="1"/>
</dbReference>
<dbReference type="InterPro" id="IPR007685">
    <property type="entry name" value="RelA_SpoT"/>
</dbReference>
<dbReference type="Gramene" id="CMN082CT">
    <property type="protein sequence ID" value="CMN082CT"/>
    <property type="gene ID" value="CMN082C"/>
</dbReference>
<dbReference type="KEGG" id="cme:CYME_CMN082C"/>
<sequence length="973" mass="105299">MSTGRSSSCFVEPSLQPVRIERVHGFVGSAAALCAANRALLRVPPVRRVFCSGRFEGRRCALRLGIDPVEQGLLPERTPFYGEEGASAAPKCVWNVRHKTGDAQVATGDENTRSEQQDVPERPPSATGKPVGVRLFLHRSRRQGLATTPARHGTYECFGAARESGALSQRRNEHRRAPERVSKDVSSSDFIQVSSQVSRALQNLEKQRRCSEVAEGPGWPSSTQDLQRFIEDVELRCAYLGPIGSSLVRIALERSLQRSATMQHSPARQPPDADAGSTADPANAPPSPPDMNLRTSARGERERLSPDAASAPSTSDRAARRIAAVSTTPWGVAIHEERKHRSFARCRAVLNTVIDLQMDLEAVLAAALLDTPLATREIASEFGRSVADILIQERAIRGIIYATSMDSNPAGLRQLLIGVAKDWRALALFFAGTLHELRVYSEAFGLMDDMDAATSSPDTCAAEGNAPQRSCEAASSMDESVATSVVRGTSTASGAYASGAPAVSHTPADRSLNSMQETAEQAPTCVSPGLLTPREASCETRSHTDGADDQRASLAPARQRLDAMTHATAQRLALLTLEVVAPLANQLGIYYLQCEMEELAFLLLFPKQSEALRRQVALRFDAGADILEYARQAIENALSLEPQLHSYIWSWRIRGRVKSLYSTYRKMIRLGSGIDSILDLMALRVVVRPVHQSSELEACDAVMAIIERLWPSVRERRRDFIRWPKENGYQSLHTTVVIDGFPVEVQVRSERMHRLAEYGRAAHWLYKQNLNLFTDRGFANTTVSPSAMSEREKAVAWNAIAHAAALANTPCAPSVGEFEFESNVAADSDAAVASLADASGAVSTPTAATTAAGPSDTPARVAALPATQPPSGETLASETLTHSESRRADVILDDTVTASLGTTSEYFRVLYHQIVELEQHVVVFDKSSGKLLRLPRGTTLGDVAGVPMLNGDIASPGTVLRTGDQIGGAAFSS</sequence>
<dbReference type="STRING" id="280699.M1VE92"/>
<protein>
    <submittedName>
        <fullName evidence="3">Similar to GTP pyrophosphokinase</fullName>
    </submittedName>
</protein>
<evidence type="ECO:0000313" key="4">
    <source>
        <dbReference type="Proteomes" id="UP000007014"/>
    </source>
</evidence>
<feature type="compositionally biased region" description="Basic and acidic residues" evidence="1">
    <location>
        <begin position="536"/>
        <end position="551"/>
    </location>
</feature>